<dbReference type="Pfam" id="PF18900">
    <property type="entry name" value="DUF5656"/>
    <property type="match status" value="1"/>
</dbReference>
<accession>A0A1F8BKF3</accession>
<proteinExistence type="predicted"/>
<sequence length="256" mass="28659">MTKRKKFVFTSVLLTLGFLVVQFLEDQHRLLGISLLSLLSILLFVWSLREGLGKNTTLLSLILPPMFTVGVGLFWFLLPTVIYTRVPVLVFYAIGIYAICLTNNIFTVAAIRTIALARAAKSVGFVLTLITSFLIFDAIFSVRTDIVTHILLIVFVSFLLFFQGFWESDLNKSFSRQVFTQSLVSSLLVGQIAALLYFWPVTVVVGSVFLTASIYIFLGLGQAYIEGRLFKDTVKDYIILGVLVFVAMLFVTHWGG</sequence>
<evidence type="ECO:0000256" key="1">
    <source>
        <dbReference type="SAM" id="Phobius"/>
    </source>
</evidence>
<feature type="transmembrane region" description="Helical" evidence="1">
    <location>
        <begin position="205"/>
        <end position="225"/>
    </location>
</feature>
<organism evidence="2 3">
    <name type="scientific">Candidatus Woesebacteria bacterium RIFCSPLOWO2_01_FULL_39_21</name>
    <dbReference type="NCBI Taxonomy" id="1802519"/>
    <lineage>
        <taxon>Bacteria</taxon>
        <taxon>Candidatus Woeseibacteriota</taxon>
    </lineage>
</organism>
<feature type="transmembrane region" description="Helical" evidence="1">
    <location>
        <begin position="123"/>
        <end position="140"/>
    </location>
</feature>
<reference evidence="2 3" key="1">
    <citation type="journal article" date="2016" name="Nat. Commun.">
        <title>Thousands of microbial genomes shed light on interconnected biogeochemical processes in an aquifer system.</title>
        <authorList>
            <person name="Anantharaman K."/>
            <person name="Brown C.T."/>
            <person name="Hug L.A."/>
            <person name="Sharon I."/>
            <person name="Castelle C.J."/>
            <person name="Probst A.J."/>
            <person name="Thomas B.C."/>
            <person name="Singh A."/>
            <person name="Wilkins M.J."/>
            <person name="Karaoz U."/>
            <person name="Brodie E.L."/>
            <person name="Williams K.H."/>
            <person name="Hubbard S.S."/>
            <person name="Banfield J.F."/>
        </authorList>
    </citation>
    <scope>NUCLEOTIDE SEQUENCE [LARGE SCALE GENOMIC DNA]</scope>
</reference>
<protein>
    <submittedName>
        <fullName evidence="2">Uncharacterized protein</fullName>
    </submittedName>
</protein>
<feature type="transmembrane region" description="Helical" evidence="1">
    <location>
        <begin position="146"/>
        <end position="166"/>
    </location>
</feature>
<feature type="transmembrane region" description="Helical" evidence="1">
    <location>
        <begin position="90"/>
        <end position="111"/>
    </location>
</feature>
<dbReference type="Proteomes" id="UP000177082">
    <property type="component" value="Unassembled WGS sequence"/>
</dbReference>
<feature type="transmembrane region" description="Helical" evidence="1">
    <location>
        <begin position="237"/>
        <end position="255"/>
    </location>
</feature>
<feature type="transmembrane region" description="Helical" evidence="1">
    <location>
        <begin position="178"/>
        <end position="199"/>
    </location>
</feature>
<comment type="caution">
    <text evidence="2">The sequence shown here is derived from an EMBL/GenBank/DDBJ whole genome shotgun (WGS) entry which is preliminary data.</text>
</comment>
<dbReference type="InterPro" id="IPR043715">
    <property type="entry name" value="DUF5656"/>
</dbReference>
<name>A0A1F8BKF3_9BACT</name>
<feature type="transmembrane region" description="Helical" evidence="1">
    <location>
        <begin position="58"/>
        <end position="78"/>
    </location>
</feature>
<dbReference type="STRING" id="1802519.A2961_02890"/>
<keyword evidence="1" id="KW-0472">Membrane</keyword>
<keyword evidence="1" id="KW-1133">Transmembrane helix</keyword>
<feature type="transmembrane region" description="Helical" evidence="1">
    <location>
        <begin position="7"/>
        <end position="24"/>
    </location>
</feature>
<feature type="transmembrane region" description="Helical" evidence="1">
    <location>
        <begin position="30"/>
        <end position="46"/>
    </location>
</feature>
<gene>
    <name evidence="2" type="ORF">A2961_02890</name>
</gene>
<evidence type="ECO:0000313" key="2">
    <source>
        <dbReference type="EMBL" id="OGM64502.1"/>
    </source>
</evidence>
<evidence type="ECO:0000313" key="3">
    <source>
        <dbReference type="Proteomes" id="UP000177082"/>
    </source>
</evidence>
<dbReference type="AlphaFoldDB" id="A0A1F8BKF3"/>
<keyword evidence="1" id="KW-0812">Transmembrane</keyword>
<dbReference type="EMBL" id="MGHF01000005">
    <property type="protein sequence ID" value="OGM64502.1"/>
    <property type="molecule type" value="Genomic_DNA"/>
</dbReference>